<dbReference type="AlphaFoldDB" id="A0A4P9Y7Z2"/>
<reference evidence="3" key="1">
    <citation type="journal article" date="2018" name="Nat. Microbiol.">
        <title>Leveraging single-cell genomics to expand the fungal tree of life.</title>
        <authorList>
            <person name="Ahrendt S.R."/>
            <person name="Quandt C.A."/>
            <person name="Ciobanu D."/>
            <person name="Clum A."/>
            <person name="Salamov A."/>
            <person name="Andreopoulos B."/>
            <person name="Cheng J.F."/>
            <person name="Woyke T."/>
            <person name="Pelin A."/>
            <person name="Henrissat B."/>
            <person name="Reynolds N.K."/>
            <person name="Benny G.L."/>
            <person name="Smith M.E."/>
            <person name="James T.Y."/>
            <person name="Grigoriev I.V."/>
        </authorList>
    </citation>
    <scope>NUCLEOTIDE SEQUENCE [LARGE SCALE GENOMIC DNA]</scope>
</reference>
<dbReference type="GO" id="GO:0005743">
    <property type="term" value="C:mitochondrial inner membrane"/>
    <property type="evidence" value="ECO:0007669"/>
    <property type="project" value="InterPro"/>
</dbReference>
<dbReference type="Proteomes" id="UP000267251">
    <property type="component" value="Unassembled WGS sequence"/>
</dbReference>
<dbReference type="GO" id="GO:0046933">
    <property type="term" value="F:proton-transporting ATP synthase activity, rotational mechanism"/>
    <property type="evidence" value="ECO:0007669"/>
    <property type="project" value="InterPro"/>
</dbReference>
<organism evidence="2 3">
    <name type="scientific">Piptocephalis cylindrospora</name>
    <dbReference type="NCBI Taxonomy" id="1907219"/>
    <lineage>
        <taxon>Eukaryota</taxon>
        <taxon>Fungi</taxon>
        <taxon>Fungi incertae sedis</taxon>
        <taxon>Zoopagomycota</taxon>
        <taxon>Zoopagomycotina</taxon>
        <taxon>Zoopagomycetes</taxon>
        <taxon>Zoopagales</taxon>
        <taxon>Piptocephalidaceae</taxon>
        <taxon>Piptocephalis</taxon>
    </lineage>
</organism>
<name>A0A4P9Y7Z2_9FUNG</name>
<proteinExistence type="inferred from homology"/>
<evidence type="ECO:0000256" key="1">
    <source>
        <dbReference type="ARBA" id="ARBA00009502"/>
    </source>
</evidence>
<dbReference type="OrthoDB" id="269124at2759"/>
<dbReference type="SUPFAM" id="SSF48690">
    <property type="entry name" value="Epsilon subunit of mitochondrial F1F0-ATP synthase"/>
    <property type="match status" value="1"/>
</dbReference>
<protein>
    <submittedName>
        <fullName evidence="2">Mitochondrial ATP synthase epsilon chain-domain-containing protein</fullName>
    </submittedName>
</protein>
<dbReference type="InterPro" id="IPR006721">
    <property type="entry name" value="ATP_synth_F1_esu_mt"/>
</dbReference>
<dbReference type="PANTHER" id="PTHR12448">
    <property type="entry name" value="ATP SYNTHASE EPSILON CHAIN, MITOCHONDRIAL"/>
    <property type="match status" value="1"/>
</dbReference>
<dbReference type="Pfam" id="PF04627">
    <property type="entry name" value="ATP-synt_Eps"/>
    <property type="match status" value="1"/>
</dbReference>
<comment type="similarity">
    <text evidence="1">Belongs to the eukaryotic ATPase epsilon family.</text>
</comment>
<sequence>MAFSWKTAKITYLQYSQICARAVRSALKEEGRAAAQQRNSQILKVAKWHNGKAGEFNQLGARK</sequence>
<dbReference type="PANTHER" id="PTHR12448:SF0">
    <property type="entry name" value="ATP SYNTHASE SUBUNIT EPSILON, MITOCHONDRIAL"/>
    <property type="match status" value="1"/>
</dbReference>
<dbReference type="Gene3D" id="1.10.1620.20">
    <property type="entry name" value="ATP synthase, F1 complex, epsilon subunit superfamily, mitochondrial"/>
    <property type="match status" value="1"/>
</dbReference>
<dbReference type="EMBL" id="KZ987744">
    <property type="protein sequence ID" value="RKP15276.1"/>
    <property type="molecule type" value="Genomic_DNA"/>
</dbReference>
<evidence type="ECO:0000313" key="3">
    <source>
        <dbReference type="Proteomes" id="UP000267251"/>
    </source>
</evidence>
<dbReference type="GO" id="GO:0042776">
    <property type="term" value="P:proton motive force-driven mitochondrial ATP synthesis"/>
    <property type="evidence" value="ECO:0007669"/>
    <property type="project" value="TreeGrafter"/>
</dbReference>
<gene>
    <name evidence="2" type="ORF">BJ684DRAFT_18395</name>
</gene>
<accession>A0A4P9Y7Z2</accession>
<dbReference type="CDD" id="cd12153">
    <property type="entry name" value="F1-ATPase_epsilon"/>
    <property type="match status" value="1"/>
</dbReference>
<evidence type="ECO:0000313" key="2">
    <source>
        <dbReference type="EMBL" id="RKP15276.1"/>
    </source>
</evidence>
<dbReference type="InterPro" id="IPR036742">
    <property type="entry name" value="ATP_synth_F1_esu_sf_mt"/>
</dbReference>
<keyword evidence="3" id="KW-1185">Reference proteome</keyword>
<dbReference type="GO" id="GO:0045259">
    <property type="term" value="C:proton-transporting ATP synthase complex"/>
    <property type="evidence" value="ECO:0007669"/>
    <property type="project" value="InterPro"/>
</dbReference>